<dbReference type="Pfam" id="PF00126">
    <property type="entry name" value="HTH_1"/>
    <property type="match status" value="1"/>
</dbReference>
<evidence type="ECO:0000259" key="5">
    <source>
        <dbReference type="PROSITE" id="PS50931"/>
    </source>
</evidence>
<dbReference type="GO" id="GO:0005829">
    <property type="term" value="C:cytosol"/>
    <property type="evidence" value="ECO:0007669"/>
    <property type="project" value="TreeGrafter"/>
</dbReference>
<dbReference type="PROSITE" id="PS50931">
    <property type="entry name" value="HTH_LYSR"/>
    <property type="match status" value="1"/>
</dbReference>
<dbReference type="InterPro" id="IPR000847">
    <property type="entry name" value="LysR_HTH_N"/>
</dbReference>
<dbReference type="SUPFAM" id="SSF53850">
    <property type="entry name" value="Periplasmic binding protein-like II"/>
    <property type="match status" value="1"/>
</dbReference>
<dbReference type="GO" id="GO:0003700">
    <property type="term" value="F:DNA-binding transcription factor activity"/>
    <property type="evidence" value="ECO:0007669"/>
    <property type="project" value="InterPro"/>
</dbReference>
<dbReference type="SUPFAM" id="SSF46785">
    <property type="entry name" value="Winged helix' DNA-binding domain"/>
    <property type="match status" value="1"/>
</dbReference>
<dbReference type="Proteomes" id="UP000253345">
    <property type="component" value="Unassembled WGS sequence"/>
</dbReference>
<reference evidence="6 7" key="1">
    <citation type="submission" date="2018-07" db="EMBL/GenBank/DDBJ databases">
        <title>Genomic Encyclopedia of Type Strains, Phase III (KMG-III): the genomes of soil and plant-associated and newly described type strains.</title>
        <authorList>
            <person name="Whitman W."/>
        </authorList>
    </citation>
    <scope>NUCLEOTIDE SEQUENCE [LARGE SCALE GENOMIC DNA]</scope>
    <source>
        <strain evidence="6 7">CECT 8525</strain>
    </source>
</reference>
<feature type="domain" description="HTH lysR-type" evidence="5">
    <location>
        <begin position="21"/>
        <end position="76"/>
    </location>
</feature>
<keyword evidence="3 6" id="KW-0238">DNA-binding</keyword>
<dbReference type="InterPro" id="IPR005119">
    <property type="entry name" value="LysR_subst-bd"/>
</dbReference>
<proteinExistence type="inferred from homology"/>
<dbReference type="Gene3D" id="1.10.10.10">
    <property type="entry name" value="Winged helix-like DNA-binding domain superfamily/Winged helix DNA-binding domain"/>
    <property type="match status" value="1"/>
</dbReference>
<dbReference type="PANTHER" id="PTHR30419:SF8">
    <property type="entry name" value="NITROGEN ASSIMILATION TRANSCRIPTIONAL ACTIVATOR-RELATED"/>
    <property type="match status" value="1"/>
</dbReference>
<dbReference type="InterPro" id="IPR036388">
    <property type="entry name" value="WH-like_DNA-bd_sf"/>
</dbReference>
<sequence length="320" mass="35063">MVKNPLPPEHILRRLLQKGRLRQFQMVLAVADLGNSHDAARTLAVSQPAITKAVQELEEVLGLAVFERHARGMRPTPMGREIVLFLRRIVATTGQFAETVATHHSTESLVVRIGAVAAGLNGVLAHHLPIFAEAHPQIRIRVDEIDGRQINTILADGEFDVIICRRQPTLPRPWDFTPLFWDEHAIIAAPDHPLVGRRGLRLDDLEGCIWMTPTTGVLALGLFEDLVVRCRNPGFCQIATRAPVIIRETLRQRRALAIVPLSTFQAELAAGTVARLDFPLNSPNAPVGLIACHEAMGAAALALVEYLRGHAAPEPAPQSP</sequence>
<keyword evidence="4" id="KW-0804">Transcription</keyword>
<dbReference type="Pfam" id="PF03466">
    <property type="entry name" value="LysR_substrate"/>
    <property type="match status" value="1"/>
</dbReference>
<dbReference type="InterPro" id="IPR036390">
    <property type="entry name" value="WH_DNA-bd_sf"/>
</dbReference>
<evidence type="ECO:0000256" key="3">
    <source>
        <dbReference type="ARBA" id="ARBA00023125"/>
    </source>
</evidence>
<comment type="caution">
    <text evidence="6">The sequence shown here is derived from an EMBL/GenBank/DDBJ whole genome shotgun (WGS) entry which is preliminary data.</text>
</comment>
<evidence type="ECO:0000313" key="6">
    <source>
        <dbReference type="EMBL" id="RCW79471.1"/>
    </source>
</evidence>
<name>A0A368YGW4_9RHOB</name>
<evidence type="ECO:0000313" key="7">
    <source>
        <dbReference type="Proteomes" id="UP000253345"/>
    </source>
</evidence>
<dbReference type="AlphaFoldDB" id="A0A368YGW4"/>
<dbReference type="InterPro" id="IPR050950">
    <property type="entry name" value="HTH-type_LysR_regulators"/>
</dbReference>
<keyword evidence="2" id="KW-0805">Transcription regulation</keyword>
<keyword evidence="7" id="KW-1185">Reference proteome</keyword>
<comment type="similarity">
    <text evidence="1">Belongs to the LysR transcriptional regulatory family.</text>
</comment>
<gene>
    <name evidence="6" type="ORF">DFP89_12555</name>
</gene>
<dbReference type="Gene3D" id="3.40.190.10">
    <property type="entry name" value="Periplasmic binding protein-like II"/>
    <property type="match status" value="2"/>
</dbReference>
<evidence type="ECO:0000256" key="1">
    <source>
        <dbReference type="ARBA" id="ARBA00009437"/>
    </source>
</evidence>
<dbReference type="PRINTS" id="PR00039">
    <property type="entry name" value="HTHLYSR"/>
</dbReference>
<evidence type="ECO:0000256" key="4">
    <source>
        <dbReference type="ARBA" id="ARBA00023163"/>
    </source>
</evidence>
<dbReference type="PANTHER" id="PTHR30419">
    <property type="entry name" value="HTH-TYPE TRANSCRIPTIONAL REGULATOR YBHD"/>
    <property type="match status" value="1"/>
</dbReference>
<evidence type="ECO:0000256" key="2">
    <source>
        <dbReference type="ARBA" id="ARBA00023015"/>
    </source>
</evidence>
<protein>
    <submittedName>
        <fullName evidence="6">DNA-binding transcriptional LysR family regulator</fullName>
    </submittedName>
</protein>
<dbReference type="GO" id="GO:0003677">
    <property type="term" value="F:DNA binding"/>
    <property type="evidence" value="ECO:0007669"/>
    <property type="project" value="UniProtKB-KW"/>
</dbReference>
<dbReference type="EMBL" id="QPJL01000025">
    <property type="protein sequence ID" value="RCW79471.1"/>
    <property type="molecule type" value="Genomic_DNA"/>
</dbReference>
<accession>A0A368YGW4</accession>
<organism evidence="6 7">
    <name type="scientific">Paracoccus lutimaris</name>
    <dbReference type="NCBI Taxonomy" id="1490030"/>
    <lineage>
        <taxon>Bacteria</taxon>
        <taxon>Pseudomonadati</taxon>
        <taxon>Pseudomonadota</taxon>
        <taxon>Alphaproteobacteria</taxon>
        <taxon>Rhodobacterales</taxon>
        <taxon>Paracoccaceae</taxon>
        <taxon>Paracoccus</taxon>
    </lineage>
</organism>